<evidence type="ECO:0000256" key="2">
    <source>
        <dbReference type="ARBA" id="ARBA00023004"/>
    </source>
</evidence>
<organism evidence="5 6">
    <name type="scientific">Manihot esculenta</name>
    <name type="common">Cassava</name>
    <name type="synonym">Jatropha manihot</name>
    <dbReference type="NCBI Taxonomy" id="3983"/>
    <lineage>
        <taxon>Eukaryota</taxon>
        <taxon>Viridiplantae</taxon>
        <taxon>Streptophyta</taxon>
        <taxon>Embryophyta</taxon>
        <taxon>Tracheophyta</taxon>
        <taxon>Spermatophyta</taxon>
        <taxon>Magnoliopsida</taxon>
        <taxon>eudicotyledons</taxon>
        <taxon>Gunneridae</taxon>
        <taxon>Pentapetalae</taxon>
        <taxon>rosids</taxon>
        <taxon>fabids</taxon>
        <taxon>Malpighiales</taxon>
        <taxon>Euphorbiaceae</taxon>
        <taxon>Crotonoideae</taxon>
        <taxon>Manihoteae</taxon>
        <taxon>Manihot</taxon>
    </lineage>
</organism>
<evidence type="ECO:0000259" key="4">
    <source>
        <dbReference type="PROSITE" id="PS51471"/>
    </source>
</evidence>
<comment type="similarity">
    <text evidence="3">Belongs to the iron/ascorbate-dependent oxidoreductase family.</text>
</comment>
<dbReference type="AlphaFoldDB" id="A0A2C9UCW5"/>
<dbReference type="InterPro" id="IPR050231">
    <property type="entry name" value="Iron_ascorbate_oxido_reductase"/>
</dbReference>
<keyword evidence="3" id="KW-0560">Oxidoreductase</keyword>
<dbReference type="Proteomes" id="UP000091857">
    <property type="component" value="Chromosome 15"/>
</dbReference>
<dbReference type="GO" id="GO:0046872">
    <property type="term" value="F:metal ion binding"/>
    <property type="evidence" value="ECO:0007669"/>
    <property type="project" value="UniProtKB-KW"/>
</dbReference>
<dbReference type="InterPro" id="IPR005123">
    <property type="entry name" value="Oxoglu/Fe-dep_dioxygenase_dom"/>
</dbReference>
<dbReference type="InterPro" id="IPR026992">
    <property type="entry name" value="DIOX_N"/>
</dbReference>
<dbReference type="GO" id="GO:0045543">
    <property type="term" value="F:gibberellin 2-beta-dioxygenase activity"/>
    <property type="evidence" value="ECO:0000318"/>
    <property type="project" value="GO_Central"/>
</dbReference>
<keyword evidence="1 3" id="KW-0479">Metal-binding</keyword>
<sequence length="345" mass="38948">MSEMNLESYPPVFRRQNTNPEAQAQAQISCLDDNAKELNQEFDPIPVVDLQCLNLDELVEACKQWGLFRLVNHGVPLTLVSQLEDHSKKLFSLSFESKQALVASSPVSYFWGTPALTPSGDSLSRSPQNINWVEGFNVPLNQLSQFEAEDPTFDSFRLLLEEYGRHLAGLATTIFQAMAKALNLSPDQSKAYLSESTGFIRVYRYPQCSMADETWGMEAHTDSSVLSILNQDLGGFELLKDDKWLQVQLIPDTLILNLGDMMQAISDDEYKSVKHRVKPNKHGERYSICYFVFPAEGSVIQSSKYKPFTYSDFQAQVQQDIKTLGSKIGLDRFRFNQTEADDPAS</sequence>
<dbReference type="GO" id="GO:0045487">
    <property type="term" value="P:gibberellin catabolic process"/>
    <property type="evidence" value="ECO:0000318"/>
    <property type="project" value="GO_Central"/>
</dbReference>
<evidence type="ECO:0000313" key="6">
    <source>
        <dbReference type="Proteomes" id="UP000091857"/>
    </source>
</evidence>
<evidence type="ECO:0000313" key="5">
    <source>
        <dbReference type="EMBL" id="OAY28220.1"/>
    </source>
</evidence>
<feature type="domain" description="Fe2OG dioxygenase" evidence="4">
    <location>
        <begin position="193"/>
        <end position="294"/>
    </location>
</feature>
<dbReference type="InterPro" id="IPR027443">
    <property type="entry name" value="IPNS-like_sf"/>
</dbReference>
<dbReference type="SUPFAM" id="SSF51197">
    <property type="entry name" value="Clavaminate synthase-like"/>
    <property type="match status" value="1"/>
</dbReference>
<dbReference type="Gene3D" id="2.60.120.330">
    <property type="entry name" value="B-lactam Antibiotic, Isopenicillin N Synthase, Chain"/>
    <property type="match status" value="1"/>
</dbReference>
<evidence type="ECO:0000256" key="1">
    <source>
        <dbReference type="ARBA" id="ARBA00022723"/>
    </source>
</evidence>
<dbReference type="Gramene" id="Manes.15G050600.1.v8.1">
    <property type="protein sequence ID" value="Manes.15G050600.1.v8.1.CDS"/>
    <property type="gene ID" value="Manes.15G050600.v8.1"/>
</dbReference>
<comment type="caution">
    <text evidence="5">The sequence shown here is derived from an EMBL/GenBank/DDBJ whole genome shotgun (WGS) entry which is preliminary data.</text>
</comment>
<dbReference type="PROSITE" id="PS51471">
    <property type="entry name" value="FE2OG_OXY"/>
    <property type="match status" value="1"/>
</dbReference>
<protein>
    <recommendedName>
        <fullName evidence="4">Fe2OG dioxygenase domain-containing protein</fullName>
    </recommendedName>
</protein>
<keyword evidence="6" id="KW-1185">Reference proteome</keyword>
<keyword evidence="2 3" id="KW-0408">Iron</keyword>
<dbReference type="Pfam" id="PF14226">
    <property type="entry name" value="DIOX_N"/>
    <property type="match status" value="1"/>
</dbReference>
<dbReference type="STRING" id="3983.A0A2C9UCW5"/>
<evidence type="ECO:0000256" key="3">
    <source>
        <dbReference type="RuleBase" id="RU003682"/>
    </source>
</evidence>
<reference evidence="6" key="1">
    <citation type="journal article" date="2016" name="Nat. Biotechnol.">
        <title>Sequencing wild and cultivated cassava and related species reveals extensive interspecific hybridization and genetic diversity.</title>
        <authorList>
            <person name="Bredeson J.V."/>
            <person name="Lyons J.B."/>
            <person name="Prochnik S.E."/>
            <person name="Wu G.A."/>
            <person name="Ha C.M."/>
            <person name="Edsinger-Gonzales E."/>
            <person name="Grimwood J."/>
            <person name="Schmutz J."/>
            <person name="Rabbi I.Y."/>
            <person name="Egesi C."/>
            <person name="Nauluvula P."/>
            <person name="Lebot V."/>
            <person name="Ndunguru J."/>
            <person name="Mkamilo G."/>
            <person name="Bart R.S."/>
            <person name="Setter T.L."/>
            <person name="Gleadow R.M."/>
            <person name="Kulakow P."/>
            <person name="Ferguson M.E."/>
            <person name="Rounsley S."/>
            <person name="Rokhsar D.S."/>
        </authorList>
    </citation>
    <scope>NUCLEOTIDE SEQUENCE [LARGE SCALE GENOMIC DNA]</scope>
    <source>
        <strain evidence="6">cv. AM560-2</strain>
    </source>
</reference>
<accession>A0A2C9UCW5</accession>
<proteinExistence type="inferred from homology"/>
<gene>
    <name evidence="5" type="ORF">MANES_15G050600v8</name>
</gene>
<dbReference type="Pfam" id="PF03171">
    <property type="entry name" value="2OG-FeII_Oxy"/>
    <property type="match status" value="1"/>
</dbReference>
<dbReference type="PANTHER" id="PTHR47990">
    <property type="entry name" value="2-OXOGLUTARATE (2OG) AND FE(II)-DEPENDENT OXYGENASE SUPERFAMILY PROTEIN-RELATED"/>
    <property type="match status" value="1"/>
</dbReference>
<dbReference type="OrthoDB" id="288590at2759"/>
<dbReference type="EMBL" id="CM004401">
    <property type="protein sequence ID" value="OAY28220.1"/>
    <property type="molecule type" value="Genomic_DNA"/>
</dbReference>
<dbReference type="InterPro" id="IPR044861">
    <property type="entry name" value="IPNS-like_FE2OG_OXY"/>
</dbReference>
<name>A0A2C9UCW5_MANES</name>